<evidence type="ECO:0000256" key="5">
    <source>
        <dbReference type="ARBA" id="ARBA00023136"/>
    </source>
</evidence>
<comment type="subcellular location">
    <subcellularLocation>
        <location evidence="1">Mitochondrion membrane</location>
    </subcellularLocation>
</comment>
<dbReference type="GO" id="GO:0097250">
    <property type="term" value="P:mitochondrial respirasome assembly"/>
    <property type="evidence" value="ECO:0007669"/>
    <property type="project" value="TreeGrafter"/>
</dbReference>
<accession>R7V5B2</accession>
<dbReference type="Proteomes" id="UP000014760">
    <property type="component" value="Unassembled WGS sequence"/>
</dbReference>
<dbReference type="EnsemblMetazoa" id="CapteT169190">
    <property type="protein sequence ID" value="CapteP169190"/>
    <property type="gene ID" value="CapteG169190"/>
</dbReference>
<name>R7V5B2_CAPTE</name>
<evidence type="ECO:0000256" key="4">
    <source>
        <dbReference type="ARBA" id="ARBA00023128"/>
    </source>
</evidence>
<dbReference type="PROSITE" id="PS51503">
    <property type="entry name" value="HIG1"/>
    <property type="match status" value="1"/>
</dbReference>
<feature type="transmembrane region" description="Helical" evidence="6">
    <location>
        <begin position="62"/>
        <end position="84"/>
    </location>
</feature>
<reference evidence="9" key="3">
    <citation type="submission" date="2015-06" db="UniProtKB">
        <authorList>
            <consortium name="EnsemblMetazoa"/>
        </authorList>
    </citation>
    <scope>IDENTIFICATION</scope>
</reference>
<dbReference type="HOGENOM" id="CLU_153308_2_0_1"/>
<feature type="domain" description="HIG1" evidence="7">
    <location>
        <begin position="5"/>
        <end position="96"/>
    </location>
</feature>
<evidence type="ECO:0000256" key="3">
    <source>
        <dbReference type="ARBA" id="ARBA00022989"/>
    </source>
</evidence>
<dbReference type="STRING" id="283909.R7V5B2"/>
<evidence type="ECO:0000256" key="6">
    <source>
        <dbReference type="SAM" id="Phobius"/>
    </source>
</evidence>
<dbReference type="InterPro" id="IPR050355">
    <property type="entry name" value="RCF1"/>
</dbReference>
<reference evidence="10" key="1">
    <citation type="submission" date="2012-12" db="EMBL/GenBank/DDBJ databases">
        <authorList>
            <person name="Hellsten U."/>
            <person name="Grimwood J."/>
            <person name="Chapman J.A."/>
            <person name="Shapiro H."/>
            <person name="Aerts A."/>
            <person name="Otillar R.P."/>
            <person name="Terry A.Y."/>
            <person name="Boore J.L."/>
            <person name="Simakov O."/>
            <person name="Marletaz F."/>
            <person name="Cho S.-J."/>
            <person name="Edsinger-Gonzales E."/>
            <person name="Havlak P."/>
            <person name="Kuo D.-H."/>
            <person name="Larsson T."/>
            <person name="Lv J."/>
            <person name="Arendt D."/>
            <person name="Savage R."/>
            <person name="Osoegawa K."/>
            <person name="de Jong P."/>
            <person name="Lindberg D.R."/>
            <person name="Seaver E.C."/>
            <person name="Weisblat D.A."/>
            <person name="Putnam N.H."/>
            <person name="Grigoriev I.V."/>
            <person name="Rokhsar D.S."/>
        </authorList>
    </citation>
    <scope>NUCLEOTIDE SEQUENCE</scope>
    <source>
        <strain evidence="10">I ESC-2004</strain>
    </source>
</reference>
<keyword evidence="5 6" id="KW-0472">Membrane</keyword>
<dbReference type="PANTHER" id="PTHR12297:SF3">
    <property type="entry name" value="HIG1 DOMAIN FAMILY MEMBER 1A"/>
    <property type="match status" value="1"/>
</dbReference>
<dbReference type="OrthoDB" id="6604018at2759"/>
<keyword evidence="10" id="KW-1185">Reference proteome</keyword>
<protein>
    <recommendedName>
        <fullName evidence="7">HIG1 domain-containing protein</fullName>
    </recommendedName>
</protein>
<dbReference type="Pfam" id="PF04588">
    <property type="entry name" value="HIG_1_N"/>
    <property type="match status" value="1"/>
</dbReference>
<proteinExistence type="predicted"/>
<dbReference type="AlphaFoldDB" id="R7V5B2"/>
<evidence type="ECO:0000313" key="10">
    <source>
        <dbReference type="Proteomes" id="UP000014760"/>
    </source>
</evidence>
<dbReference type="Gene3D" id="6.10.140.1320">
    <property type="match status" value="1"/>
</dbReference>
<dbReference type="FunCoup" id="R7V5B2">
    <property type="interactions" value="372"/>
</dbReference>
<evidence type="ECO:0000313" key="9">
    <source>
        <dbReference type="EnsemblMetazoa" id="CapteP169190"/>
    </source>
</evidence>
<evidence type="ECO:0000259" key="7">
    <source>
        <dbReference type="PROSITE" id="PS51503"/>
    </source>
</evidence>
<reference evidence="8 10" key="2">
    <citation type="journal article" date="2013" name="Nature">
        <title>Insights into bilaterian evolution from three spiralian genomes.</title>
        <authorList>
            <person name="Simakov O."/>
            <person name="Marletaz F."/>
            <person name="Cho S.J."/>
            <person name="Edsinger-Gonzales E."/>
            <person name="Havlak P."/>
            <person name="Hellsten U."/>
            <person name="Kuo D.H."/>
            <person name="Larsson T."/>
            <person name="Lv J."/>
            <person name="Arendt D."/>
            <person name="Savage R."/>
            <person name="Osoegawa K."/>
            <person name="de Jong P."/>
            <person name="Grimwood J."/>
            <person name="Chapman J.A."/>
            <person name="Shapiro H."/>
            <person name="Aerts A."/>
            <person name="Otillar R.P."/>
            <person name="Terry A.Y."/>
            <person name="Boore J.L."/>
            <person name="Grigoriev I.V."/>
            <person name="Lindberg D.R."/>
            <person name="Seaver E.C."/>
            <person name="Weisblat D.A."/>
            <person name="Putnam N.H."/>
            <person name="Rokhsar D.S."/>
        </authorList>
    </citation>
    <scope>NUCLEOTIDE SEQUENCE</scope>
    <source>
        <strain evidence="8 10">I ESC-2004</strain>
    </source>
</reference>
<sequence>MNLTNPLTDEDLDYIKQDNFSTKFFRKTKENPLVPLGLGVTVFALVYGSLQMKSGDVRKSQLMMRLRVGAQAFTLFSLLGGVYYQGWKERRAKAKANVSGIE</sequence>
<keyword evidence="2 6" id="KW-0812">Transmembrane</keyword>
<organism evidence="8">
    <name type="scientific">Capitella teleta</name>
    <name type="common">Polychaete worm</name>
    <dbReference type="NCBI Taxonomy" id="283909"/>
    <lineage>
        <taxon>Eukaryota</taxon>
        <taxon>Metazoa</taxon>
        <taxon>Spiralia</taxon>
        <taxon>Lophotrochozoa</taxon>
        <taxon>Annelida</taxon>
        <taxon>Polychaeta</taxon>
        <taxon>Sedentaria</taxon>
        <taxon>Scolecida</taxon>
        <taxon>Capitellidae</taxon>
        <taxon>Capitella</taxon>
    </lineage>
</organism>
<dbReference type="OMA" id="HAWIAAQ"/>
<feature type="transmembrane region" description="Helical" evidence="6">
    <location>
        <begin position="33"/>
        <end position="50"/>
    </location>
</feature>
<dbReference type="EMBL" id="KB295062">
    <property type="protein sequence ID" value="ELU13724.1"/>
    <property type="molecule type" value="Genomic_DNA"/>
</dbReference>
<evidence type="ECO:0000256" key="1">
    <source>
        <dbReference type="ARBA" id="ARBA00004325"/>
    </source>
</evidence>
<keyword evidence="4" id="KW-0496">Mitochondrion</keyword>
<gene>
    <name evidence="8" type="ORF">CAPTEDRAFT_169190</name>
</gene>
<dbReference type="GO" id="GO:0031966">
    <property type="term" value="C:mitochondrial membrane"/>
    <property type="evidence" value="ECO:0007669"/>
    <property type="project" value="UniProtKB-SubCell"/>
</dbReference>
<dbReference type="InterPro" id="IPR007667">
    <property type="entry name" value="Hypoxia_induced_domain"/>
</dbReference>
<keyword evidence="3 6" id="KW-1133">Transmembrane helix</keyword>
<dbReference type="PANTHER" id="PTHR12297">
    <property type="entry name" value="HYPOXIA-INDUCBILE GENE 1 HIG1 -RELATED"/>
    <property type="match status" value="1"/>
</dbReference>
<evidence type="ECO:0000256" key="2">
    <source>
        <dbReference type="ARBA" id="ARBA00022692"/>
    </source>
</evidence>
<dbReference type="EMBL" id="AMQN01000748">
    <property type="status" value="NOT_ANNOTATED_CDS"/>
    <property type="molecule type" value="Genomic_DNA"/>
</dbReference>
<evidence type="ECO:0000313" key="8">
    <source>
        <dbReference type="EMBL" id="ELU13724.1"/>
    </source>
</evidence>